<proteinExistence type="predicted"/>
<dbReference type="Proteomes" id="UP001595990">
    <property type="component" value="Unassembled WGS sequence"/>
</dbReference>
<evidence type="ECO:0000313" key="1">
    <source>
        <dbReference type="EMBL" id="MFC4512564.1"/>
    </source>
</evidence>
<gene>
    <name evidence="1" type="ORF">ACFPEN_06415</name>
</gene>
<name>A0ABV9BET1_9ACTN</name>
<accession>A0ABV9BET1</accession>
<evidence type="ECO:0000313" key="2">
    <source>
        <dbReference type="Proteomes" id="UP001595990"/>
    </source>
</evidence>
<organism evidence="1 2">
    <name type="scientific">Streptomyces ehimensis</name>
    <dbReference type="NCBI Taxonomy" id="68195"/>
    <lineage>
        <taxon>Bacteria</taxon>
        <taxon>Bacillati</taxon>
        <taxon>Actinomycetota</taxon>
        <taxon>Actinomycetes</taxon>
        <taxon>Kitasatosporales</taxon>
        <taxon>Streptomycetaceae</taxon>
        <taxon>Streptomyces</taxon>
    </lineage>
</organism>
<dbReference type="RefSeq" id="WP_417922481.1">
    <property type="nucleotide sequence ID" value="NZ_JBHSFS010000002.1"/>
</dbReference>
<protein>
    <submittedName>
        <fullName evidence="1">Uncharacterized protein</fullName>
    </submittedName>
</protein>
<sequence>MSAEEARPAAVETLIMKGDYEGASAVLVHAMKQSGQPLGPQLDQFVSAMQVTLKDHPREFNRWLRALRSVVHR</sequence>
<keyword evidence="2" id="KW-1185">Reference proteome</keyword>
<comment type="caution">
    <text evidence="1">The sequence shown here is derived from an EMBL/GenBank/DDBJ whole genome shotgun (WGS) entry which is preliminary data.</text>
</comment>
<dbReference type="EMBL" id="JBHSFS010000002">
    <property type="protein sequence ID" value="MFC4512564.1"/>
    <property type="molecule type" value="Genomic_DNA"/>
</dbReference>
<reference evidence="2" key="1">
    <citation type="journal article" date="2019" name="Int. J. Syst. Evol. Microbiol.">
        <title>The Global Catalogue of Microorganisms (GCM) 10K type strain sequencing project: providing services to taxonomists for standard genome sequencing and annotation.</title>
        <authorList>
            <consortium name="The Broad Institute Genomics Platform"/>
            <consortium name="The Broad Institute Genome Sequencing Center for Infectious Disease"/>
            <person name="Wu L."/>
            <person name="Ma J."/>
        </authorList>
    </citation>
    <scope>NUCLEOTIDE SEQUENCE [LARGE SCALE GENOMIC DNA]</scope>
    <source>
        <strain evidence="2">CECT 8064</strain>
    </source>
</reference>